<dbReference type="SUPFAM" id="SSF48452">
    <property type="entry name" value="TPR-like"/>
    <property type="match status" value="1"/>
</dbReference>
<evidence type="ECO:0000313" key="6">
    <source>
        <dbReference type="Proteomes" id="UP000248616"/>
    </source>
</evidence>
<evidence type="ECO:0000256" key="2">
    <source>
        <dbReference type="ARBA" id="ARBA00023125"/>
    </source>
</evidence>
<dbReference type="InterPro" id="IPR036388">
    <property type="entry name" value="WH-like_DNA-bd_sf"/>
</dbReference>
<keyword evidence="2" id="KW-0238">DNA-binding</keyword>
<dbReference type="InterPro" id="IPR016032">
    <property type="entry name" value="Sig_transdc_resp-reg_C-effctor"/>
</dbReference>
<dbReference type="InterPro" id="IPR000792">
    <property type="entry name" value="Tscrpt_reg_LuxR_C"/>
</dbReference>
<dbReference type="Pfam" id="PF13432">
    <property type="entry name" value="TPR_16"/>
    <property type="match status" value="1"/>
</dbReference>
<accession>A0A2W7CVJ6</accession>
<evidence type="ECO:0000256" key="3">
    <source>
        <dbReference type="ARBA" id="ARBA00023163"/>
    </source>
</evidence>
<dbReference type="Gene3D" id="1.10.10.10">
    <property type="entry name" value="Winged helix-like DNA-binding domain superfamily/Winged helix DNA-binding domain"/>
    <property type="match status" value="1"/>
</dbReference>
<dbReference type="SUPFAM" id="SSF52964">
    <property type="entry name" value="TolB, N-terminal domain"/>
    <property type="match status" value="1"/>
</dbReference>
<dbReference type="RefSeq" id="WP_111545167.1">
    <property type="nucleotide sequence ID" value="NZ_MZXV01000032.1"/>
</dbReference>
<sequence length="477" mass="51928">MLQHVDPTKLLQALSEREWVVAAKFAEGMSYREIGRTLFISPATVRTHLSTIYRKLGVSSKTALAALFADHRYKSEQSLAHARSGPSVMAVLPFDNLGSDERWNRLADGLSADIIADLARYPDLAVISRQTMLSYRGRGGDIRSIGRELNADYVLEGTLQAAGGQIRVSVQLADAGSGADLWSARYDQSGDDLFAMQDMVTENVVNVLASCGGRLVKFRRDVVRRKPPANLQAYDCYLLGAEQHDLYTRLSNAEAIRLLSKAVELDPGLSRAWTLLGLAYSVGAFNGFIGDRAAAMQRFAQCMERALELDPGDTDARLCIASLWALQGNFDAALDEQDRILSAAPHCADNLAMLAGNLAFVAGDPQKGCELASRAIRYNSQVSWYHGMLGRCCFVSGQYKECLTAFHQAPAHSPATLLFQAMANALIGDEAGASKIARRLRTEFPEFTPEGFIVGYPVTNPVAITAIREGAKRASLA</sequence>
<dbReference type="PANTHER" id="PTHR44688:SF16">
    <property type="entry name" value="DNA-BINDING TRANSCRIPTIONAL ACTIVATOR DEVR_DOSR"/>
    <property type="match status" value="1"/>
</dbReference>
<dbReference type="Pfam" id="PF00196">
    <property type="entry name" value="GerE"/>
    <property type="match status" value="1"/>
</dbReference>
<dbReference type="SUPFAM" id="SSF46894">
    <property type="entry name" value="C-terminal effector domain of the bipartite response regulators"/>
    <property type="match status" value="1"/>
</dbReference>
<evidence type="ECO:0000256" key="1">
    <source>
        <dbReference type="ARBA" id="ARBA00023015"/>
    </source>
</evidence>
<dbReference type="PANTHER" id="PTHR44688">
    <property type="entry name" value="DNA-BINDING TRANSCRIPTIONAL ACTIVATOR DEVR_DOSR"/>
    <property type="match status" value="1"/>
</dbReference>
<name>A0A2W7CVJ6_9HYPH</name>
<keyword evidence="3" id="KW-0804">Transcription</keyword>
<dbReference type="PROSITE" id="PS50043">
    <property type="entry name" value="HTH_LUXR_2"/>
    <property type="match status" value="1"/>
</dbReference>
<dbReference type="GO" id="GO:0006355">
    <property type="term" value="P:regulation of DNA-templated transcription"/>
    <property type="evidence" value="ECO:0007669"/>
    <property type="project" value="InterPro"/>
</dbReference>
<keyword evidence="1" id="KW-0805">Transcription regulation</keyword>
<comment type="caution">
    <text evidence="5">The sequence shown here is derived from an EMBL/GenBank/DDBJ whole genome shotgun (WGS) entry which is preliminary data.</text>
</comment>
<organism evidence="5 6">
    <name type="scientific">Mesorhizobium kowhaii</name>
    <dbReference type="NCBI Taxonomy" id="1300272"/>
    <lineage>
        <taxon>Bacteria</taxon>
        <taxon>Pseudomonadati</taxon>
        <taxon>Pseudomonadota</taxon>
        <taxon>Alphaproteobacteria</taxon>
        <taxon>Hyphomicrobiales</taxon>
        <taxon>Phyllobacteriaceae</taxon>
        <taxon>Mesorhizobium</taxon>
    </lineage>
</organism>
<proteinExistence type="predicted"/>
<dbReference type="CDD" id="cd06170">
    <property type="entry name" value="LuxR_C_like"/>
    <property type="match status" value="1"/>
</dbReference>
<gene>
    <name evidence="5" type="ORF">B5V02_16325</name>
</gene>
<dbReference type="Gene3D" id="1.25.40.10">
    <property type="entry name" value="Tetratricopeptide repeat domain"/>
    <property type="match status" value="1"/>
</dbReference>
<dbReference type="GO" id="GO:0003677">
    <property type="term" value="F:DNA binding"/>
    <property type="evidence" value="ECO:0007669"/>
    <property type="project" value="UniProtKB-KW"/>
</dbReference>
<dbReference type="AlphaFoldDB" id="A0A2W7CVJ6"/>
<dbReference type="OrthoDB" id="54411at2"/>
<dbReference type="Gene3D" id="3.40.50.10070">
    <property type="entry name" value="TolB, N-terminal domain"/>
    <property type="match status" value="1"/>
</dbReference>
<feature type="domain" description="HTH luxR-type" evidence="4">
    <location>
        <begin position="7"/>
        <end position="72"/>
    </location>
</feature>
<dbReference type="Proteomes" id="UP000248616">
    <property type="component" value="Unassembled WGS sequence"/>
</dbReference>
<evidence type="ECO:0000313" key="5">
    <source>
        <dbReference type="EMBL" id="PZV37829.1"/>
    </source>
</evidence>
<reference evidence="6" key="1">
    <citation type="submission" date="2017-03" db="EMBL/GenBank/DDBJ databases">
        <authorList>
            <person name="Safronova V.I."/>
            <person name="Sazanova A.L."/>
            <person name="Chirak E.R."/>
        </authorList>
    </citation>
    <scope>NUCLEOTIDE SEQUENCE [LARGE SCALE GENOMIC DNA]</scope>
    <source>
        <strain evidence="6">Ach-343</strain>
    </source>
</reference>
<keyword evidence="6" id="KW-1185">Reference proteome</keyword>
<dbReference type="PRINTS" id="PR00038">
    <property type="entry name" value="HTHLUXR"/>
</dbReference>
<dbReference type="SMART" id="SM00421">
    <property type="entry name" value="HTH_LUXR"/>
    <property type="match status" value="1"/>
</dbReference>
<dbReference type="InterPro" id="IPR011990">
    <property type="entry name" value="TPR-like_helical_dom_sf"/>
</dbReference>
<dbReference type="EMBL" id="MZXV01000032">
    <property type="protein sequence ID" value="PZV37829.1"/>
    <property type="molecule type" value="Genomic_DNA"/>
</dbReference>
<evidence type="ECO:0000259" key="4">
    <source>
        <dbReference type="PROSITE" id="PS50043"/>
    </source>
</evidence>
<protein>
    <recommendedName>
        <fullName evidence="4">HTH luxR-type domain-containing protein</fullName>
    </recommendedName>
</protein>